<dbReference type="Proteomes" id="UP000188268">
    <property type="component" value="Unassembled WGS sequence"/>
</dbReference>
<dbReference type="InterPro" id="IPR017927">
    <property type="entry name" value="FAD-bd_FR_type"/>
</dbReference>
<dbReference type="InterPro" id="IPR017938">
    <property type="entry name" value="Riboflavin_synthase-like_b-brl"/>
</dbReference>
<dbReference type="Pfam" id="PF08022">
    <property type="entry name" value="FAD_binding_8"/>
    <property type="match status" value="1"/>
</dbReference>
<dbReference type="PANTHER" id="PTHR11972">
    <property type="entry name" value="NADPH OXIDASE"/>
    <property type="match status" value="1"/>
</dbReference>
<evidence type="ECO:0000256" key="1">
    <source>
        <dbReference type="ARBA" id="ARBA00023002"/>
    </source>
</evidence>
<dbReference type="AlphaFoldDB" id="A0A1R3HHV7"/>
<dbReference type="OMA" id="GKHHFAV"/>
<name>A0A1R3HHV7_COCAP</name>
<evidence type="ECO:0000313" key="4">
    <source>
        <dbReference type="Proteomes" id="UP000188268"/>
    </source>
</evidence>
<gene>
    <name evidence="3" type="ORF">CCACVL1_19216</name>
</gene>
<dbReference type="InterPro" id="IPR039261">
    <property type="entry name" value="FNR_nucleotide-bd"/>
</dbReference>
<feature type="non-terminal residue" evidence="3">
    <location>
        <position position="1"/>
    </location>
</feature>
<keyword evidence="1" id="KW-0560">Oxidoreductase</keyword>
<evidence type="ECO:0000313" key="3">
    <source>
        <dbReference type="EMBL" id="OMO69874.1"/>
    </source>
</evidence>
<dbReference type="EMBL" id="AWWV01011921">
    <property type="protein sequence ID" value="OMO69874.1"/>
    <property type="molecule type" value="Genomic_DNA"/>
</dbReference>
<dbReference type="GO" id="GO:0000293">
    <property type="term" value="F:ferric-chelate reductase activity"/>
    <property type="evidence" value="ECO:0007669"/>
    <property type="project" value="TreeGrafter"/>
</dbReference>
<dbReference type="OrthoDB" id="167398at2759"/>
<feature type="domain" description="FAD-binding FR-type" evidence="2">
    <location>
        <begin position="1"/>
        <end position="82"/>
    </location>
</feature>
<organism evidence="3 4">
    <name type="scientific">Corchorus capsularis</name>
    <name type="common">Jute</name>
    <dbReference type="NCBI Taxonomy" id="210143"/>
    <lineage>
        <taxon>Eukaryota</taxon>
        <taxon>Viridiplantae</taxon>
        <taxon>Streptophyta</taxon>
        <taxon>Embryophyta</taxon>
        <taxon>Tracheophyta</taxon>
        <taxon>Spermatophyta</taxon>
        <taxon>Magnoliopsida</taxon>
        <taxon>eudicotyledons</taxon>
        <taxon>Gunneridae</taxon>
        <taxon>Pentapetalae</taxon>
        <taxon>rosids</taxon>
        <taxon>malvids</taxon>
        <taxon>Malvales</taxon>
        <taxon>Malvaceae</taxon>
        <taxon>Grewioideae</taxon>
        <taxon>Apeibeae</taxon>
        <taxon>Corchorus</taxon>
    </lineage>
</organism>
<proteinExistence type="predicted"/>
<protein>
    <submittedName>
        <fullName evidence="3">FAD-binding 8</fullName>
    </submittedName>
</protein>
<evidence type="ECO:0000259" key="2">
    <source>
        <dbReference type="PROSITE" id="PS51384"/>
    </source>
</evidence>
<dbReference type="PROSITE" id="PS51384">
    <property type="entry name" value="FAD_FR"/>
    <property type="match status" value="1"/>
</dbReference>
<keyword evidence="4" id="KW-1185">Reference proteome</keyword>
<sequence length="114" mass="12328">EVSLVIFVPTSTVFVNVPSISKLQWHPFTITSSSNLNPDKLSIVIKGQGSWTSKLYQKLSSPLPIDHLEVSIEGPYGPASTHFQRHDTLVMVSGGSGITPLISSSEISSLRPII</sequence>
<dbReference type="InterPro" id="IPR013112">
    <property type="entry name" value="FAD-bd_8"/>
</dbReference>
<dbReference type="STRING" id="210143.A0A1R3HHV7"/>
<reference evidence="3 4" key="1">
    <citation type="submission" date="2013-09" db="EMBL/GenBank/DDBJ databases">
        <title>Corchorus capsularis genome sequencing.</title>
        <authorList>
            <person name="Alam M."/>
            <person name="Haque M.S."/>
            <person name="Islam M.S."/>
            <person name="Emdad E.M."/>
            <person name="Islam M.M."/>
            <person name="Ahmed B."/>
            <person name="Halim A."/>
            <person name="Hossen Q.M.M."/>
            <person name="Hossain M.Z."/>
            <person name="Ahmed R."/>
            <person name="Khan M.M."/>
            <person name="Islam R."/>
            <person name="Rashid M.M."/>
            <person name="Khan S.A."/>
            <person name="Rahman M.S."/>
            <person name="Alam M."/>
        </authorList>
    </citation>
    <scope>NUCLEOTIDE SEQUENCE [LARGE SCALE GENOMIC DNA]</scope>
    <source>
        <strain evidence="4">cv. CVL-1</strain>
        <tissue evidence="3">Whole seedling</tissue>
    </source>
</reference>
<dbReference type="Gramene" id="OMO69874">
    <property type="protein sequence ID" value="OMO69874"/>
    <property type="gene ID" value="CCACVL1_19216"/>
</dbReference>
<dbReference type="PANTHER" id="PTHR11972:SF41">
    <property type="entry name" value="FERRIC REDUCTION OXIDASE 2"/>
    <property type="match status" value="1"/>
</dbReference>
<dbReference type="SUPFAM" id="SSF52343">
    <property type="entry name" value="Ferredoxin reductase-like, C-terminal NADP-linked domain"/>
    <property type="match status" value="1"/>
</dbReference>
<dbReference type="Gene3D" id="3.40.50.80">
    <property type="entry name" value="Nucleotide-binding domain of ferredoxin-NADP reductase (FNR) module"/>
    <property type="match status" value="1"/>
</dbReference>
<dbReference type="InterPro" id="IPR050369">
    <property type="entry name" value="RBOH/FRE"/>
</dbReference>
<accession>A0A1R3HHV7</accession>
<comment type="caution">
    <text evidence="3">The sequence shown here is derived from an EMBL/GenBank/DDBJ whole genome shotgun (WGS) entry which is preliminary data.</text>
</comment>
<feature type="non-terminal residue" evidence="3">
    <location>
        <position position="114"/>
    </location>
</feature>
<dbReference type="GO" id="GO:0005886">
    <property type="term" value="C:plasma membrane"/>
    <property type="evidence" value="ECO:0007669"/>
    <property type="project" value="TreeGrafter"/>
</dbReference>
<dbReference type="CDD" id="cd06186">
    <property type="entry name" value="NOX_Duox_like_FAD_NADP"/>
    <property type="match status" value="1"/>
</dbReference>
<dbReference type="SUPFAM" id="SSF63380">
    <property type="entry name" value="Riboflavin synthase domain-like"/>
    <property type="match status" value="1"/>
</dbReference>